<comment type="subcellular location">
    <subcellularLocation>
        <location evidence="1">Cell inner membrane</location>
        <topology evidence="1">Single-pass membrane protein</topology>
        <orientation evidence="1">Periplasmic side</orientation>
    </subcellularLocation>
</comment>
<evidence type="ECO:0000313" key="11">
    <source>
        <dbReference type="Proteomes" id="UP000186904"/>
    </source>
</evidence>
<dbReference type="GO" id="GO:0030288">
    <property type="term" value="C:outer membrane-bounded periplasmic space"/>
    <property type="evidence" value="ECO:0007669"/>
    <property type="project" value="InterPro"/>
</dbReference>
<evidence type="ECO:0000313" key="12">
    <source>
        <dbReference type="Proteomes" id="UP000305198"/>
    </source>
</evidence>
<dbReference type="Pfam" id="PF08534">
    <property type="entry name" value="Redoxin"/>
    <property type="match status" value="1"/>
</dbReference>
<evidence type="ECO:0000256" key="3">
    <source>
        <dbReference type="ARBA" id="ARBA00022748"/>
    </source>
</evidence>
<dbReference type="PROSITE" id="PS00194">
    <property type="entry name" value="THIOREDOXIN_1"/>
    <property type="match status" value="1"/>
</dbReference>
<dbReference type="EMBL" id="SWAV01000002">
    <property type="protein sequence ID" value="TKA92519.1"/>
    <property type="molecule type" value="Genomic_DNA"/>
</dbReference>
<gene>
    <name evidence="9" type="ORF">FA869_09075</name>
    <name evidence="8" type="ORF">SAMN04487855_2521</name>
    <name evidence="7" type="ORF">SAMN05216589_2700</name>
</gene>
<dbReference type="GO" id="GO:0017004">
    <property type="term" value="P:cytochrome complex assembly"/>
    <property type="evidence" value="ECO:0007669"/>
    <property type="project" value="UniProtKB-KW"/>
</dbReference>
<evidence type="ECO:0000313" key="7">
    <source>
        <dbReference type="EMBL" id="SES20502.1"/>
    </source>
</evidence>
<protein>
    <submittedName>
        <fullName evidence="7">Cytochrome c biogenesis protein CcmG, thiol:disulfide interchange protein DsbE</fullName>
    </submittedName>
    <submittedName>
        <fullName evidence="9">DsbE family thiol:disulfide interchange protein</fullName>
    </submittedName>
</protein>
<evidence type="ECO:0000256" key="5">
    <source>
        <dbReference type="ARBA" id="ARBA00023284"/>
    </source>
</evidence>
<dbReference type="Proteomes" id="UP000186904">
    <property type="component" value="Unassembled WGS sequence"/>
</dbReference>
<keyword evidence="3" id="KW-0201">Cytochrome c-type biogenesis</keyword>
<keyword evidence="5" id="KW-0676">Redox-active center</keyword>
<evidence type="ECO:0000313" key="9">
    <source>
        <dbReference type="EMBL" id="TKA92519.1"/>
    </source>
</evidence>
<dbReference type="InterPro" id="IPR050553">
    <property type="entry name" value="Thioredoxin_ResA/DsbE_sf"/>
</dbReference>
<feature type="domain" description="Thioredoxin" evidence="6">
    <location>
        <begin position="43"/>
        <end position="188"/>
    </location>
</feature>
<dbReference type="GO" id="GO:0015036">
    <property type="term" value="F:disulfide oxidoreductase activity"/>
    <property type="evidence" value="ECO:0007669"/>
    <property type="project" value="InterPro"/>
</dbReference>
<proteinExistence type="inferred from homology"/>
<keyword evidence="4" id="KW-1015">Disulfide bond</keyword>
<dbReference type="SUPFAM" id="SSF52833">
    <property type="entry name" value="Thioredoxin-like"/>
    <property type="match status" value="1"/>
</dbReference>
<evidence type="ECO:0000256" key="4">
    <source>
        <dbReference type="ARBA" id="ARBA00023157"/>
    </source>
</evidence>
<dbReference type="AlphaFoldDB" id="A0A031MCU3"/>
<accession>A0A031MCU3</accession>
<dbReference type="GO" id="GO:0005886">
    <property type="term" value="C:plasma membrane"/>
    <property type="evidence" value="ECO:0007669"/>
    <property type="project" value="UniProtKB-SubCell"/>
</dbReference>
<name>A0A031MCU3_9GAMM</name>
<reference evidence="9 12" key="2">
    <citation type="submission" date="2019-04" db="EMBL/GenBank/DDBJ databases">
        <title>Crypto-aerobic microbial life in anoxic (sulfidic) marine sediments.</title>
        <authorList>
            <person name="Bhattacharya S."/>
            <person name="Roy C."/>
            <person name="Mondal N."/>
            <person name="Sarkar J."/>
            <person name="Mandal S."/>
            <person name="Rameez M.J."/>
            <person name="Ghosh W."/>
        </authorList>
    </citation>
    <scope>NUCLEOTIDE SEQUENCE [LARGE SCALE GENOMIC DNA]</scope>
    <source>
        <strain evidence="9 12">SBBB</strain>
    </source>
</reference>
<dbReference type="InterPro" id="IPR004799">
    <property type="entry name" value="Periplasmic_diS_OxRdtase_DsbE"/>
</dbReference>
<dbReference type="InterPro" id="IPR036249">
    <property type="entry name" value="Thioredoxin-like_sf"/>
</dbReference>
<evidence type="ECO:0000256" key="1">
    <source>
        <dbReference type="ARBA" id="ARBA00004383"/>
    </source>
</evidence>
<dbReference type="EMBL" id="FOUA01000005">
    <property type="protein sequence ID" value="SFM15482.1"/>
    <property type="molecule type" value="Genomic_DNA"/>
</dbReference>
<evidence type="ECO:0000256" key="2">
    <source>
        <dbReference type="ARBA" id="ARBA00007758"/>
    </source>
</evidence>
<dbReference type="InterPro" id="IPR013766">
    <property type="entry name" value="Thioredoxin_domain"/>
</dbReference>
<dbReference type="NCBIfam" id="TIGR00385">
    <property type="entry name" value="dsbE"/>
    <property type="match status" value="1"/>
</dbReference>
<dbReference type="Proteomes" id="UP000305198">
    <property type="component" value="Unassembled WGS sequence"/>
</dbReference>
<dbReference type="OrthoDB" id="9799347at2"/>
<dbReference type="Proteomes" id="UP000186599">
    <property type="component" value="Unassembled WGS sequence"/>
</dbReference>
<comment type="similarity">
    <text evidence="2">Belongs to the thioredoxin family. DsbE subfamily.</text>
</comment>
<dbReference type="PANTHER" id="PTHR42852">
    <property type="entry name" value="THIOL:DISULFIDE INTERCHANGE PROTEIN DSBE"/>
    <property type="match status" value="1"/>
</dbReference>
<dbReference type="InterPro" id="IPR013740">
    <property type="entry name" value="Redoxin"/>
</dbReference>
<dbReference type="PANTHER" id="PTHR42852:SF6">
    <property type="entry name" value="THIOL:DISULFIDE INTERCHANGE PROTEIN DSBE"/>
    <property type="match status" value="1"/>
</dbReference>
<dbReference type="STRING" id="653930.SAMN05216589_2700"/>
<reference evidence="10 11" key="1">
    <citation type="submission" date="2016-10" db="EMBL/GenBank/DDBJ databases">
        <authorList>
            <person name="de Groot N.N."/>
        </authorList>
    </citation>
    <scope>NUCLEOTIDE SEQUENCE [LARGE SCALE GENOMIC DNA]</scope>
    <source>
        <strain evidence="8 10">CGMCC 1.9095</strain>
        <strain evidence="7 11">DSM 22558</strain>
    </source>
</reference>
<evidence type="ECO:0000313" key="10">
    <source>
        <dbReference type="Proteomes" id="UP000186599"/>
    </source>
</evidence>
<evidence type="ECO:0000259" key="6">
    <source>
        <dbReference type="PROSITE" id="PS51352"/>
    </source>
</evidence>
<organism evidence="9 12">
    <name type="scientific">Halopseudomonas bauzanensis</name>
    <dbReference type="NCBI Taxonomy" id="653930"/>
    <lineage>
        <taxon>Bacteria</taxon>
        <taxon>Pseudomonadati</taxon>
        <taxon>Pseudomonadota</taxon>
        <taxon>Gammaproteobacteria</taxon>
        <taxon>Pseudomonadales</taxon>
        <taxon>Pseudomonadaceae</taxon>
        <taxon>Halopseudomonas</taxon>
    </lineage>
</organism>
<keyword evidence="10" id="KW-1185">Reference proteome</keyword>
<dbReference type="RefSeq" id="WP_036990485.1">
    <property type="nucleotide sequence ID" value="NZ_FOGN01000005.1"/>
</dbReference>
<dbReference type="CDD" id="cd03010">
    <property type="entry name" value="TlpA_like_DsbE"/>
    <property type="match status" value="1"/>
</dbReference>
<evidence type="ECO:0000313" key="8">
    <source>
        <dbReference type="EMBL" id="SFM15482.1"/>
    </source>
</evidence>
<dbReference type="InterPro" id="IPR017937">
    <property type="entry name" value="Thioredoxin_CS"/>
</dbReference>
<dbReference type="EMBL" id="FOGN01000005">
    <property type="protein sequence ID" value="SES20502.1"/>
    <property type="molecule type" value="Genomic_DNA"/>
</dbReference>
<dbReference type="Gene3D" id="3.40.30.10">
    <property type="entry name" value="Glutaredoxin"/>
    <property type="match status" value="1"/>
</dbReference>
<sequence>MRRPWMLIPLVLFILLLVLFLKALNDKKTQQDLAIDPSTLPSALIDKPFPDFSLPSVEEGGPLLTQADLLGQPALVNVWGTWCVACRVEHPVLNRLADQGVIIHGVNYKDNTEDARQWLKEFHDPYQLNISDADGRLGLDLGVYGAPETFLIDAEGVIRYKFVGVVDERVWETQLGPRYQALVDEGGAP</sequence>
<dbReference type="PROSITE" id="PS51352">
    <property type="entry name" value="THIOREDOXIN_2"/>
    <property type="match status" value="1"/>
</dbReference>